<protein>
    <recommendedName>
        <fullName evidence="4">Fis family transcriptional regulator</fullName>
    </recommendedName>
</protein>
<dbReference type="Proteomes" id="UP000295680">
    <property type="component" value="Unassembled WGS sequence"/>
</dbReference>
<reference evidence="2 3" key="1">
    <citation type="submission" date="2019-03" db="EMBL/GenBank/DDBJ databases">
        <title>Genomic Encyclopedia of Type Strains, Phase IV (KMG-IV): sequencing the most valuable type-strain genomes for metagenomic binning, comparative biology and taxonomic classification.</title>
        <authorList>
            <person name="Goeker M."/>
        </authorList>
    </citation>
    <scope>NUCLEOTIDE SEQUENCE [LARGE SCALE GENOMIC DNA]</scope>
    <source>
        <strain evidence="2 3">DSM 45934</strain>
    </source>
</reference>
<sequence>MTKQQRPTTQQDRHPAHFDTLCETIIIEHMTIRDAEVIREAHRWSTGQRGPLIDDPNQLAGSDLTNYITEALRIGAHALSVTGQAHEARAFEHMLNDLGDRTADSARHAAQTAGRAATDAANAVIRATNDAKKAIMEADAQSRREFTTAVTRARRELSAVVRTIFGGENPELLERLQPVLDKFGTHVHHQFIASTHELLTKAAKQFDPTDPTSPMAKHTAELRVRQEKLAAQLTKNHIEIATKVDDLSTRLKVHEAKTLVAKITPIKGGSYAEQIHVLMRGIAAGLGAEYADTSAITGHLPRCKKGDGVLTVDSGTVRVVIEATDSARTGWSDYLDEAERNRDASCSLGLVRTLAQNGDQTIRGIGLGRIVMAFDPDNDDPEFLRTTIVLLRAVALIAAAPKGSHQIAVAEENIQEALGHLREIDSVKKLAGVIHKNAEKIDSGCVNLNSSIRRLLDQALAALAGAEPINATTSSVNGSHKGIKQRKEGRPMTVPRPR</sequence>
<evidence type="ECO:0008006" key="4">
    <source>
        <dbReference type="Google" id="ProtNLM"/>
    </source>
</evidence>
<dbReference type="AlphaFoldDB" id="A0A4R2J8J1"/>
<comment type="caution">
    <text evidence="2">The sequence shown here is derived from an EMBL/GenBank/DDBJ whole genome shotgun (WGS) entry which is preliminary data.</text>
</comment>
<dbReference type="EMBL" id="SLWS01000007">
    <property type="protein sequence ID" value="TCO55583.1"/>
    <property type="molecule type" value="Genomic_DNA"/>
</dbReference>
<proteinExistence type="predicted"/>
<gene>
    <name evidence="2" type="ORF">EV192_1074</name>
</gene>
<organism evidence="2 3">
    <name type="scientific">Actinocrispum wychmicini</name>
    <dbReference type="NCBI Taxonomy" id="1213861"/>
    <lineage>
        <taxon>Bacteria</taxon>
        <taxon>Bacillati</taxon>
        <taxon>Actinomycetota</taxon>
        <taxon>Actinomycetes</taxon>
        <taxon>Pseudonocardiales</taxon>
        <taxon>Pseudonocardiaceae</taxon>
        <taxon>Actinocrispum</taxon>
    </lineage>
</organism>
<evidence type="ECO:0000313" key="3">
    <source>
        <dbReference type="Proteomes" id="UP000295680"/>
    </source>
</evidence>
<accession>A0A4R2J8J1</accession>
<keyword evidence="3" id="KW-1185">Reference proteome</keyword>
<dbReference type="RefSeq" id="WP_207926291.1">
    <property type="nucleotide sequence ID" value="NZ_SLWS01000007.1"/>
</dbReference>
<evidence type="ECO:0000256" key="1">
    <source>
        <dbReference type="SAM" id="MobiDB-lite"/>
    </source>
</evidence>
<name>A0A4R2J8J1_9PSEU</name>
<feature type="region of interest" description="Disordered" evidence="1">
    <location>
        <begin position="471"/>
        <end position="498"/>
    </location>
</feature>
<evidence type="ECO:0000313" key="2">
    <source>
        <dbReference type="EMBL" id="TCO55583.1"/>
    </source>
</evidence>